<keyword evidence="2" id="KW-0805">Transcription regulation</keyword>
<dbReference type="RefSeq" id="XP_031399436.1">
    <property type="nucleotide sequence ID" value="XM_031543576.1"/>
</dbReference>
<dbReference type="GO" id="GO:0005634">
    <property type="term" value="C:nucleus"/>
    <property type="evidence" value="ECO:0007669"/>
    <property type="project" value="UniProtKB-SubCell"/>
</dbReference>
<feature type="region of interest" description="Disordered" evidence="6">
    <location>
        <begin position="285"/>
        <end position="311"/>
    </location>
</feature>
<evidence type="ECO:0000313" key="11">
    <source>
        <dbReference type="RefSeq" id="XP_031399437.1"/>
    </source>
</evidence>
<protein>
    <submittedName>
        <fullName evidence="9 10">NAC domain-containing protein 37-like</fullName>
    </submittedName>
</protein>
<dbReference type="InterPro" id="IPR003441">
    <property type="entry name" value="NAC-dom"/>
</dbReference>
<keyword evidence="3" id="KW-0238">DNA-binding</keyword>
<dbReference type="Gene3D" id="2.170.150.80">
    <property type="entry name" value="NAC domain"/>
    <property type="match status" value="1"/>
</dbReference>
<proteinExistence type="predicted"/>
<evidence type="ECO:0000256" key="5">
    <source>
        <dbReference type="ARBA" id="ARBA00023242"/>
    </source>
</evidence>
<evidence type="ECO:0000259" key="7">
    <source>
        <dbReference type="PROSITE" id="PS51005"/>
    </source>
</evidence>
<dbReference type="GO" id="GO:0006355">
    <property type="term" value="P:regulation of DNA-templated transcription"/>
    <property type="evidence" value="ECO:0007669"/>
    <property type="project" value="InterPro"/>
</dbReference>
<dbReference type="Pfam" id="PF02365">
    <property type="entry name" value="NAM"/>
    <property type="match status" value="1"/>
</dbReference>
<reference evidence="8" key="1">
    <citation type="journal article" date="2020" name="Plant Biotechnol. J.">
        <title>The pomegranate (Punica granatum L.) draft genome dissects genetic divergence between soft- and hard-seeded cultivars.</title>
        <authorList>
            <person name="Luo X."/>
            <person name="Li H."/>
            <person name="Wu Z."/>
            <person name="Yao W."/>
            <person name="Zhao P."/>
            <person name="Cao D."/>
            <person name="Yu H."/>
            <person name="Li K."/>
            <person name="Poudel K."/>
            <person name="Zhao D."/>
            <person name="Zhang F."/>
            <person name="Xia X."/>
            <person name="Chen L."/>
            <person name="Wang Q."/>
            <person name="Jing D."/>
            <person name="Cao S."/>
        </authorList>
    </citation>
    <scope>NUCLEOTIDE SEQUENCE [LARGE SCALE GENOMIC DNA]</scope>
</reference>
<dbReference type="FunFam" id="2.170.150.80:FF:000003">
    <property type="entry name" value="NAC domain-containing protein"/>
    <property type="match status" value="1"/>
</dbReference>
<evidence type="ECO:0000256" key="2">
    <source>
        <dbReference type="ARBA" id="ARBA00023015"/>
    </source>
</evidence>
<evidence type="ECO:0000313" key="9">
    <source>
        <dbReference type="RefSeq" id="XP_031399435.1"/>
    </source>
</evidence>
<feature type="compositionally biased region" description="Low complexity" evidence="6">
    <location>
        <begin position="291"/>
        <end position="304"/>
    </location>
</feature>
<keyword evidence="5" id="KW-0539">Nucleus</keyword>
<feature type="domain" description="NAC" evidence="7">
    <location>
        <begin position="9"/>
        <end position="158"/>
    </location>
</feature>
<dbReference type="RefSeq" id="XP_031399435.1">
    <property type="nucleotide sequence ID" value="XM_031543575.1"/>
</dbReference>
<dbReference type="Proteomes" id="UP000515151">
    <property type="component" value="Chromosome 6"/>
</dbReference>
<dbReference type="InterPro" id="IPR036093">
    <property type="entry name" value="NAC_dom_sf"/>
</dbReference>
<comment type="subcellular location">
    <subcellularLocation>
        <location evidence="1">Nucleus</location>
    </subcellularLocation>
</comment>
<evidence type="ECO:0000256" key="6">
    <source>
        <dbReference type="SAM" id="MobiDB-lite"/>
    </source>
</evidence>
<evidence type="ECO:0000256" key="4">
    <source>
        <dbReference type="ARBA" id="ARBA00023163"/>
    </source>
</evidence>
<keyword evidence="4" id="KW-0804">Transcription</keyword>
<dbReference type="PANTHER" id="PTHR31744:SF236">
    <property type="entry name" value="NAC DOMAIN-CONTAINING PROTEIN 105"/>
    <property type="match status" value="1"/>
</dbReference>
<evidence type="ECO:0000256" key="1">
    <source>
        <dbReference type="ARBA" id="ARBA00004123"/>
    </source>
</evidence>
<accession>A0A6P8E3E6</accession>
<evidence type="ECO:0000313" key="8">
    <source>
        <dbReference type="Proteomes" id="UP000515151"/>
    </source>
</evidence>
<dbReference type="AlphaFoldDB" id="A0A6P8E3E6"/>
<reference evidence="9 10" key="2">
    <citation type="submission" date="2025-04" db="UniProtKB">
        <authorList>
            <consortium name="RefSeq"/>
        </authorList>
    </citation>
    <scope>IDENTIFICATION</scope>
    <source>
        <tissue evidence="9 10">Leaf</tissue>
    </source>
</reference>
<dbReference type="SUPFAM" id="SSF101941">
    <property type="entry name" value="NAC domain"/>
    <property type="match status" value="1"/>
</dbReference>
<gene>
    <name evidence="9 10 11 12" type="primary">LOC116209848</name>
</gene>
<evidence type="ECO:0000313" key="10">
    <source>
        <dbReference type="RefSeq" id="XP_031399436.1"/>
    </source>
</evidence>
<dbReference type="PROSITE" id="PS51005">
    <property type="entry name" value="NAC"/>
    <property type="match status" value="1"/>
</dbReference>
<name>A0A6P8E3E6_PUNGR</name>
<dbReference type="RefSeq" id="XP_031399437.1">
    <property type="nucleotide sequence ID" value="XM_031543577.1"/>
</dbReference>
<evidence type="ECO:0000313" key="12">
    <source>
        <dbReference type="RefSeq" id="XP_031399438.1"/>
    </source>
</evidence>
<keyword evidence="8" id="KW-1185">Reference proteome</keyword>
<feature type="region of interest" description="Disordered" evidence="6">
    <location>
        <begin position="246"/>
        <end position="265"/>
    </location>
</feature>
<evidence type="ECO:0000256" key="3">
    <source>
        <dbReference type="ARBA" id="ARBA00023125"/>
    </source>
</evidence>
<dbReference type="OrthoDB" id="592291at2759"/>
<dbReference type="PANTHER" id="PTHR31744">
    <property type="entry name" value="PROTEIN CUP-SHAPED COTYLEDON 2-RELATED"/>
    <property type="match status" value="1"/>
</dbReference>
<organism evidence="8 12">
    <name type="scientific">Punica granatum</name>
    <name type="common">Pomegranate</name>
    <dbReference type="NCBI Taxonomy" id="22663"/>
    <lineage>
        <taxon>Eukaryota</taxon>
        <taxon>Viridiplantae</taxon>
        <taxon>Streptophyta</taxon>
        <taxon>Embryophyta</taxon>
        <taxon>Tracheophyta</taxon>
        <taxon>Spermatophyta</taxon>
        <taxon>Magnoliopsida</taxon>
        <taxon>eudicotyledons</taxon>
        <taxon>Gunneridae</taxon>
        <taxon>Pentapetalae</taxon>
        <taxon>rosids</taxon>
        <taxon>malvids</taxon>
        <taxon>Myrtales</taxon>
        <taxon>Lythraceae</taxon>
        <taxon>Punica</taxon>
    </lineage>
</organism>
<sequence>MMESMESCVPPGFRFHPTDEELVGYYLRKKIASQKIDLDVIRDIDLYRIEPWDLQERCRIGYEEQNEWYFFSHKDKKYPTGTRTNRATMAGFWKATGRDKAVYDKTRLIGMRKTLVFYKGRAPNGQKTDWIMHEYRLESDENGPPQEEGWVVCRAFKKRTNGQNNKSSAEGWDPGYFYDEPSGISSVIDPTNIEYISRHGLHNFSSSSRLACKQETEGDNLNFINNLNADHFLQLPQLESPSLPLMKRPISSVPEEEPDAQYSSSKRLVTDWRALDKFVASQLSHEERYSNNNGGEEGLNNNNLTTSFTGGSDSNNCSDQMAFLLMQSGTGRDERNIDHDSLMSGFLNSSSDCDVGICIFDK</sequence>
<dbReference type="GO" id="GO:0003677">
    <property type="term" value="F:DNA binding"/>
    <property type="evidence" value="ECO:0007669"/>
    <property type="project" value="UniProtKB-KW"/>
</dbReference>
<dbReference type="RefSeq" id="XP_031399438.1">
    <property type="nucleotide sequence ID" value="XM_031543578.1"/>
</dbReference>
<dbReference type="GeneID" id="116209848"/>